<dbReference type="InterPro" id="IPR052925">
    <property type="entry name" value="Phage_Integrase-like_Recomb"/>
</dbReference>
<organism evidence="2 3">
    <name type="scientific">Pisolithus tinctorius Marx 270</name>
    <dbReference type="NCBI Taxonomy" id="870435"/>
    <lineage>
        <taxon>Eukaryota</taxon>
        <taxon>Fungi</taxon>
        <taxon>Dikarya</taxon>
        <taxon>Basidiomycota</taxon>
        <taxon>Agaricomycotina</taxon>
        <taxon>Agaricomycetes</taxon>
        <taxon>Agaricomycetidae</taxon>
        <taxon>Boletales</taxon>
        <taxon>Sclerodermatineae</taxon>
        <taxon>Pisolithaceae</taxon>
        <taxon>Pisolithus</taxon>
    </lineage>
</organism>
<proteinExistence type="predicted"/>
<dbReference type="AlphaFoldDB" id="A0A0C3JAE1"/>
<evidence type="ECO:0000313" key="2">
    <source>
        <dbReference type="EMBL" id="KIN94646.1"/>
    </source>
</evidence>
<dbReference type="GO" id="GO:0006310">
    <property type="term" value="P:DNA recombination"/>
    <property type="evidence" value="ECO:0007669"/>
    <property type="project" value="UniProtKB-KW"/>
</dbReference>
<dbReference type="Proteomes" id="UP000054217">
    <property type="component" value="Unassembled WGS sequence"/>
</dbReference>
<dbReference type="SUPFAM" id="SSF56349">
    <property type="entry name" value="DNA breaking-rejoining enzymes"/>
    <property type="match status" value="1"/>
</dbReference>
<dbReference type="Gene3D" id="1.10.443.10">
    <property type="entry name" value="Intergrase catalytic core"/>
    <property type="match status" value="1"/>
</dbReference>
<evidence type="ECO:0008006" key="4">
    <source>
        <dbReference type="Google" id="ProtNLM"/>
    </source>
</evidence>
<dbReference type="OrthoDB" id="2649488at2759"/>
<dbReference type="PANTHER" id="PTHR34605:SF3">
    <property type="entry name" value="P CELL-TYPE AGGLUTINATION PROTEIN MAP4-LIKE-RELATED"/>
    <property type="match status" value="1"/>
</dbReference>
<dbReference type="GO" id="GO:0015074">
    <property type="term" value="P:DNA integration"/>
    <property type="evidence" value="ECO:0007669"/>
    <property type="project" value="InterPro"/>
</dbReference>
<dbReference type="GO" id="GO:0003677">
    <property type="term" value="F:DNA binding"/>
    <property type="evidence" value="ECO:0007669"/>
    <property type="project" value="InterPro"/>
</dbReference>
<reference evidence="2 3" key="1">
    <citation type="submission" date="2014-04" db="EMBL/GenBank/DDBJ databases">
        <authorList>
            <consortium name="DOE Joint Genome Institute"/>
            <person name="Kuo A."/>
            <person name="Kohler A."/>
            <person name="Costa M.D."/>
            <person name="Nagy L.G."/>
            <person name="Floudas D."/>
            <person name="Copeland A."/>
            <person name="Barry K.W."/>
            <person name="Cichocki N."/>
            <person name="Veneault-Fourrey C."/>
            <person name="LaButti K."/>
            <person name="Lindquist E.A."/>
            <person name="Lipzen A."/>
            <person name="Lundell T."/>
            <person name="Morin E."/>
            <person name="Murat C."/>
            <person name="Sun H."/>
            <person name="Tunlid A."/>
            <person name="Henrissat B."/>
            <person name="Grigoriev I.V."/>
            <person name="Hibbett D.S."/>
            <person name="Martin F."/>
            <person name="Nordberg H.P."/>
            <person name="Cantor M.N."/>
            <person name="Hua S.X."/>
        </authorList>
    </citation>
    <scope>NUCLEOTIDE SEQUENCE [LARGE SCALE GENOMIC DNA]</scope>
    <source>
        <strain evidence="2 3">Marx 270</strain>
    </source>
</reference>
<dbReference type="InParanoid" id="A0A0C3JAE1"/>
<dbReference type="HOGENOM" id="CLU_1179914_0_0_1"/>
<protein>
    <recommendedName>
        <fullName evidence="4">Tyr recombinase domain-containing protein</fullName>
    </recommendedName>
</protein>
<dbReference type="STRING" id="870435.A0A0C3JAE1"/>
<dbReference type="InterPro" id="IPR013762">
    <property type="entry name" value="Integrase-like_cat_sf"/>
</dbReference>
<evidence type="ECO:0000313" key="3">
    <source>
        <dbReference type="Proteomes" id="UP000054217"/>
    </source>
</evidence>
<reference evidence="3" key="2">
    <citation type="submission" date="2015-01" db="EMBL/GenBank/DDBJ databases">
        <title>Evolutionary Origins and Diversification of the Mycorrhizal Mutualists.</title>
        <authorList>
            <consortium name="DOE Joint Genome Institute"/>
            <consortium name="Mycorrhizal Genomics Consortium"/>
            <person name="Kohler A."/>
            <person name="Kuo A."/>
            <person name="Nagy L.G."/>
            <person name="Floudas D."/>
            <person name="Copeland A."/>
            <person name="Barry K.W."/>
            <person name="Cichocki N."/>
            <person name="Veneault-Fourrey C."/>
            <person name="LaButti K."/>
            <person name="Lindquist E.A."/>
            <person name="Lipzen A."/>
            <person name="Lundell T."/>
            <person name="Morin E."/>
            <person name="Murat C."/>
            <person name="Riley R."/>
            <person name="Ohm R."/>
            <person name="Sun H."/>
            <person name="Tunlid A."/>
            <person name="Henrissat B."/>
            <person name="Grigoriev I.V."/>
            <person name="Hibbett D.S."/>
            <person name="Martin F."/>
        </authorList>
    </citation>
    <scope>NUCLEOTIDE SEQUENCE [LARGE SCALE GENOMIC DNA]</scope>
    <source>
        <strain evidence="3">Marx 270</strain>
    </source>
</reference>
<dbReference type="InterPro" id="IPR011010">
    <property type="entry name" value="DNA_brk_join_enz"/>
</dbReference>
<dbReference type="PANTHER" id="PTHR34605">
    <property type="entry name" value="PHAGE_INTEGRASE DOMAIN-CONTAINING PROTEIN"/>
    <property type="match status" value="1"/>
</dbReference>
<dbReference type="EMBL" id="KN832090">
    <property type="protein sequence ID" value="KIN94646.1"/>
    <property type="molecule type" value="Genomic_DNA"/>
</dbReference>
<evidence type="ECO:0000256" key="1">
    <source>
        <dbReference type="ARBA" id="ARBA00023172"/>
    </source>
</evidence>
<name>A0A0C3JAE1_PISTI</name>
<sequence length="240" mass="26910">MLHITPVGVRDDTDRNGLTTTVFTLPSTKSSPRGEEVNWARQSGPSDPHTVYLQHLRINDPPANGPLFAYKKDRGHRPLTQQAFISWLKKLAKAAGHDHIHRHGLRIGATLEYLLRGIPFEVMKVKGRWASDSFQLYLRKHNQILAPYIQAMPTETATEFLKGRRALAHCIGQDPPPTTQDLQLMLVSQITSLHGREVLRAPTQIASTHQTVSVENATQSYGSVSEFRPEGSELFPNPRN</sequence>
<keyword evidence="3" id="KW-1185">Reference proteome</keyword>
<accession>A0A0C3JAE1</accession>
<keyword evidence="1" id="KW-0233">DNA recombination</keyword>
<gene>
    <name evidence="2" type="ORF">M404DRAFT_34814</name>
</gene>